<feature type="transmembrane region" description="Helical" evidence="1">
    <location>
        <begin position="7"/>
        <end position="34"/>
    </location>
</feature>
<evidence type="ECO:0000313" key="2">
    <source>
        <dbReference type="EMBL" id="KAF5336290.1"/>
    </source>
</evidence>
<sequence length="261" mass="28589">MTLFQLCAYFVVFTTLASWLAAIYTFALQIAYLFTSDTTKQSLDAQISPFLTGTGRYFTAQVTTLVLLLSIFQFVRIVLVAMILLRPAFKAKLEEYRAACKASEDDANPNSNVSAARGRAILLRFWIINALVGALCILDDAIYNRTEGTSIFEGTWSRFISTALTCAVTVALELLVFSIIFMGVIVFTVHRARARACHGHGQVRLEGGDEMMYLRTGTSEAPITLVAGFDEKLIEIGDGMEKFSEKIRGSNGAGVPVAAQP</sequence>
<organism evidence="2 3">
    <name type="scientific">Tetrapyrgos nigripes</name>
    <dbReference type="NCBI Taxonomy" id="182062"/>
    <lineage>
        <taxon>Eukaryota</taxon>
        <taxon>Fungi</taxon>
        <taxon>Dikarya</taxon>
        <taxon>Basidiomycota</taxon>
        <taxon>Agaricomycotina</taxon>
        <taxon>Agaricomycetes</taxon>
        <taxon>Agaricomycetidae</taxon>
        <taxon>Agaricales</taxon>
        <taxon>Marasmiineae</taxon>
        <taxon>Marasmiaceae</taxon>
        <taxon>Tetrapyrgos</taxon>
    </lineage>
</organism>
<dbReference type="EMBL" id="JAACJM010000228">
    <property type="protein sequence ID" value="KAF5336290.1"/>
    <property type="molecule type" value="Genomic_DNA"/>
</dbReference>
<protein>
    <submittedName>
        <fullName evidence="2">Uncharacterized protein</fullName>
    </submittedName>
</protein>
<keyword evidence="1" id="KW-0812">Transmembrane</keyword>
<proteinExistence type="predicted"/>
<reference evidence="2 3" key="1">
    <citation type="journal article" date="2020" name="ISME J.">
        <title>Uncovering the hidden diversity of litter-decomposition mechanisms in mushroom-forming fungi.</title>
        <authorList>
            <person name="Floudas D."/>
            <person name="Bentzer J."/>
            <person name="Ahren D."/>
            <person name="Johansson T."/>
            <person name="Persson P."/>
            <person name="Tunlid A."/>
        </authorList>
    </citation>
    <scope>NUCLEOTIDE SEQUENCE [LARGE SCALE GENOMIC DNA]</scope>
    <source>
        <strain evidence="2 3">CBS 291.85</strain>
    </source>
</reference>
<dbReference type="AlphaFoldDB" id="A0A8H5C726"/>
<accession>A0A8H5C726</accession>
<feature type="transmembrane region" description="Helical" evidence="1">
    <location>
        <begin position="121"/>
        <end position="142"/>
    </location>
</feature>
<comment type="caution">
    <text evidence="2">The sequence shown here is derived from an EMBL/GenBank/DDBJ whole genome shotgun (WGS) entry which is preliminary data.</text>
</comment>
<evidence type="ECO:0000313" key="3">
    <source>
        <dbReference type="Proteomes" id="UP000559256"/>
    </source>
</evidence>
<name>A0A8H5C726_9AGAR</name>
<gene>
    <name evidence="2" type="ORF">D9758_014466</name>
</gene>
<dbReference type="Proteomes" id="UP000559256">
    <property type="component" value="Unassembled WGS sequence"/>
</dbReference>
<evidence type="ECO:0000256" key="1">
    <source>
        <dbReference type="SAM" id="Phobius"/>
    </source>
</evidence>
<keyword evidence="1" id="KW-0472">Membrane</keyword>
<keyword evidence="3" id="KW-1185">Reference proteome</keyword>
<keyword evidence="1" id="KW-1133">Transmembrane helix</keyword>
<feature type="transmembrane region" description="Helical" evidence="1">
    <location>
        <begin position="162"/>
        <end position="189"/>
    </location>
</feature>
<feature type="transmembrane region" description="Helical" evidence="1">
    <location>
        <begin position="65"/>
        <end position="85"/>
    </location>
</feature>